<dbReference type="SUPFAM" id="SSF54427">
    <property type="entry name" value="NTF2-like"/>
    <property type="match status" value="1"/>
</dbReference>
<dbReference type="Gene3D" id="3.10.450.50">
    <property type="match status" value="1"/>
</dbReference>
<accession>A0A364UTD7</accession>
<dbReference type="RefSeq" id="WP_002467343.1">
    <property type="nucleotide sequence ID" value="NZ_CABMFV010000004.1"/>
</dbReference>
<proteinExistence type="predicted"/>
<evidence type="ECO:0000313" key="5">
    <source>
        <dbReference type="Proteomes" id="UP000261016"/>
    </source>
</evidence>
<dbReference type="InterPro" id="IPR032710">
    <property type="entry name" value="NTF2-like_dom_sf"/>
</dbReference>
<evidence type="ECO:0000313" key="2">
    <source>
        <dbReference type="EMBL" id="MCG6224479.1"/>
    </source>
</evidence>
<reference evidence="4 5" key="1">
    <citation type="submission" date="2018-08" db="EMBL/GenBank/DDBJ databases">
        <title>A genome reference for cultivated species of the human gut microbiota.</title>
        <authorList>
            <person name="Zou Y."/>
            <person name="Xue W."/>
            <person name="Luo G."/>
        </authorList>
    </citation>
    <scope>NUCLEOTIDE SEQUENCE [LARGE SCALE GENOMIC DNA]</scope>
    <source>
        <strain evidence="4 5">OM08-17AT</strain>
    </source>
</reference>
<dbReference type="Proteomes" id="UP000481807">
    <property type="component" value="Unassembled WGS sequence"/>
</dbReference>
<dbReference type="InterPro" id="IPR037401">
    <property type="entry name" value="SnoaL-like"/>
</dbReference>
<dbReference type="Pfam" id="PF13577">
    <property type="entry name" value="SnoaL_4"/>
    <property type="match status" value="1"/>
</dbReference>
<sequence>MLFERNRPYTQDTLLDKENILELIQFERFCRDNSLWDSMYECFAEDSMINISWFKGPGKAFVDASREMNRYAPHQIYNSQIWINQDRAVAIMQATIQTRLPINEVQMQLNSDAKIVYGLVKQDDTWYINTMECVYEKDSLTPVVPSTISLPANALNQYRSSYACLSFCLNYIGYSVNHELQGIDRPEQLNDFYNRLDQWLTYQTESI</sequence>
<evidence type="ECO:0000313" key="7">
    <source>
        <dbReference type="Proteomes" id="UP000814367"/>
    </source>
</evidence>
<dbReference type="AlphaFoldDB" id="A0A364UTD7"/>
<dbReference type="EMBL" id="QXWP01000004">
    <property type="protein sequence ID" value="NBH31069.1"/>
    <property type="molecule type" value="Genomic_DNA"/>
</dbReference>
<gene>
    <name evidence="3" type="ORF">D3Z30_08755</name>
    <name evidence="4" type="ORF">DXC19_08865</name>
    <name evidence="2" type="ORF">G8J23_00420</name>
</gene>
<feature type="domain" description="SnoaL-like" evidence="1">
    <location>
        <begin position="13"/>
        <end position="131"/>
    </location>
</feature>
<comment type="caution">
    <text evidence="4">The sequence shown here is derived from an EMBL/GenBank/DDBJ whole genome shotgun (WGS) entry which is preliminary data.</text>
</comment>
<organism evidence="4 5">
    <name type="scientific">Staphylococcus warneri</name>
    <dbReference type="NCBI Taxonomy" id="1292"/>
    <lineage>
        <taxon>Bacteria</taxon>
        <taxon>Bacillati</taxon>
        <taxon>Bacillota</taxon>
        <taxon>Bacilli</taxon>
        <taxon>Bacillales</taxon>
        <taxon>Staphylococcaceae</taxon>
        <taxon>Staphylococcus</taxon>
    </lineage>
</organism>
<evidence type="ECO:0000313" key="4">
    <source>
        <dbReference type="EMBL" id="RGM29719.1"/>
    </source>
</evidence>
<dbReference type="EMBL" id="JAANHJ010000001">
    <property type="protein sequence ID" value="MCG6224479.1"/>
    <property type="molecule type" value="Genomic_DNA"/>
</dbReference>
<keyword evidence="7" id="KW-1185">Reference proteome</keyword>
<name>A0A364UTD7_STAWA</name>
<evidence type="ECO:0000259" key="1">
    <source>
        <dbReference type="Pfam" id="PF13577"/>
    </source>
</evidence>
<evidence type="ECO:0000313" key="3">
    <source>
        <dbReference type="EMBL" id="NBH31069.1"/>
    </source>
</evidence>
<reference evidence="3 6" key="2">
    <citation type="submission" date="2018-08" db="EMBL/GenBank/DDBJ databases">
        <title>Murine metabolic-syndrome-specific gut microbial biobank.</title>
        <authorList>
            <person name="Liu C."/>
        </authorList>
    </citation>
    <scope>NUCLEOTIDE SEQUENCE [LARGE SCALE GENOMIC DNA]</scope>
    <source>
        <strain evidence="3 6">1XD21-27</strain>
    </source>
</reference>
<dbReference type="Proteomes" id="UP000261016">
    <property type="component" value="Unassembled WGS sequence"/>
</dbReference>
<dbReference type="Proteomes" id="UP000814367">
    <property type="component" value="Unassembled WGS sequence"/>
</dbReference>
<dbReference type="EMBL" id="QSTD01000004">
    <property type="protein sequence ID" value="RGM29719.1"/>
    <property type="molecule type" value="Genomic_DNA"/>
</dbReference>
<protein>
    <submittedName>
        <fullName evidence="4">Bile acid 7-alpha dehydratase</fullName>
    </submittedName>
    <submittedName>
        <fullName evidence="2">SnoaL-like domain-containing protein</fullName>
    </submittedName>
</protein>
<reference evidence="2 7" key="3">
    <citation type="submission" date="2020-03" db="EMBL/GenBank/DDBJ databases">
        <title>Comparative genetics of Staphylococcus warneri persistents from caprine mastitis.</title>
        <authorList>
            <person name="Franca C.A."/>
            <person name="Rosa D.S."/>
            <person name="Silva A."/>
            <person name="Rodrigues D.L.N."/>
            <person name="Santos R.G."/>
            <person name="Castillo R.E.H."/>
            <person name="Moreira M.A.S."/>
            <person name="Lima M.C."/>
            <person name="Gouveia G.V."/>
            <person name="Gouveia J.J.S."/>
            <person name="Souza R.F.S."/>
            <person name="Bertram B."/>
            <person name="Azevedo V."/>
            <person name="Costa M."/>
        </authorList>
    </citation>
    <scope>NUCLEOTIDE SEQUENCE [LARGE SCALE GENOMIC DNA]</scope>
    <source>
        <strain evidence="2 7">Cap 9.2</strain>
    </source>
</reference>
<evidence type="ECO:0000313" key="6">
    <source>
        <dbReference type="Proteomes" id="UP000481807"/>
    </source>
</evidence>